<proteinExistence type="predicted"/>
<keyword evidence="2" id="KW-1185">Reference proteome</keyword>
<sequence length="151" mass="17026">MTNCENSESSLPDLFTSVNEEDSDEEKFINCIPDDIAFTISKKTFKRVVNSKIDSTSSLTHQIKHTDETTKLKNFLNGENSSYEDGSTYVPTSFPTMSSSIIGKTSMGQKYSMKQQTNKKSIQVIKTTLFNPNVFENQPKTPVQPYVIPHK</sequence>
<gene>
    <name evidence="1" type="ORF">LSAT_V11C800405820</name>
</gene>
<organism evidence="1 2">
    <name type="scientific">Lactuca sativa</name>
    <name type="common">Garden lettuce</name>
    <dbReference type="NCBI Taxonomy" id="4236"/>
    <lineage>
        <taxon>Eukaryota</taxon>
        <taxon>Viridiplantae</taxon>
        <taxon>Streptophyta</taxon>
        <taxon>Embryophyta</taxon>
        <taxon>Tracheophyta</taxon>
        <taxon>Spermatophyta</taxon>
        <taxon>Magnoliopsida</taxon>
        <taxon>eudicotyledons</taxon>
        <taxon>Gunneridae</taxon>
        <taxon>Pentapetalae</taxon>
        <taxon>asterids</taxon>
        <taxon>campanulids</taxon>
        <taxon>Asterales</taxon>
        <taxon>Asteraceae</taxon>
        <taxon>Cichorioideae</taxon>
        <taxon>Cichorieae</taxon>
        <taxon>Lactucinae</taxon>
        <taxon>Lactuca</taxon>
    </lineage>
</organism>
<accession>A0A9R1UME3</accession>
<evidence type="ECO:0000313" key="2">
    <source>
        <dbReference type="Proteomes" id="UP000235145"/>
    </source>
</evidence>
<dbReference type="AlphaFoldDB" id="A0A9R1UME3"/>
<protein>
    <submittedName>
        <fullName evidence="1">Uncharacterized protein</fullName>
    </submittedName>
</protein>
<dbReference type="EMBL" id="NBSK02000008">
    <property type="protein sequence ID" value="KAJ0189518.1"/>
    <property type="molecule type" value="Genomic_DNA"/>
</dbReference>
<reference evidence="1 2" key="1">
    <citation type="journal article" date="2017" name="Nat. Commun.">
        <title>Genome assembly with in vitro proximity ligation data and whole-genome triplication in lettuce.</title>
        <authorList>
            <person name="Reyes-Chin-Wo S."/>
            <person name="Wang Z."/>
            <person name="Yang X."/>
            <person name="Kozik A."/>
            <person name="Arikit S."/>
            <person name="Song C."/>
            <person name="Xia L."/>
            <person name="Froenicke L."/>
            <person name="Lavelle D.O."/>
            <person name="Truco M.J."/>
            <person name="Xia R."/>
            <person name="Zhu S."/>
            <person name="Xu C."/>
            <person name="Xu H."/>
            <person name="Xu X."/>
            <person name="Cox K."/>
            <person name="Korf I."/>
            <person name="Meyers B.C."/>
            <person name="Michelmore R.W."/>
        </authorList>
    </citation>
    <scope>NUCLEOTIDE SEQUENCE [LARGE SCALE GENOMIC DNA]</scope>
    <source>
        <strain evidence="2">cv. Salinas</strain>
        <tissue evidence="1">Seedlings</tissue>
    </source>
</reference>
<comment type="caution">
    <text evidence="1">The sequence shown here is derived from an EMBL/GenBank/DDBJ whole genome shotgun (WGS) entry which is preliminary data.</text>
</comment>
<evidence type="ECO:0000313" key="1">
    <source>
        <dbReference type="EMBL" id="KAJ0189518.1"/>
    </source>
</evidence>
<dbReference type="Proteomes" id="UP000235145">
    <property type="component" value="Unassembled WGS sequence"/>
</dbReference>
<name>A0A9R1UME3_LACSA</name>